<sequence>MPEFVPEDRANREKFKQNRLNSKLKERLGYSGIYSQRNYQQFFEQLSSLEQEKLLQEFKIAYYQIITDYFNDENLINEQIDRFVETAFFVNLPVDKVVKIHMELVDDLSRKLKLEGIQPDFLSDYRLALIDVIAHLGEMYRSVVKETCLISNLAS</sequence>
<dbReference type="EMBL" id="CAACVJ010000068">
    <property type="protein sequence ID" value="VEP12663.1"/>
    <property type="molecule type" value="Genomic_DNA"/>
</dbReference>
<proteinExistence type="predicted"/>
<organism evidence="4 5">
    <name type="scientific">Hyella patelloides LEGE 07179</name>
    <dbReference type="NCBI Taxonomy" id="945734"/>
    <lineage>
        <taxon>Bacteria</taxon>
        <taxon>Bacillati</taxon>
        <taxon>Cyanobacteriota</taxon>
        <taxon>Cyanophyceae</taxon>
        <taxon>Pleurocapsales</taxon>
        <taxon>Hyellaceae</taxon>
        <taxon>Hyella</taxon>
    </lineage>
</organism>
<evidence type="ECO:0000256" key="1">
    <source>
        <dbReference type="ARBA" id="ARBA00023108"/>
    </source>
</evidence>
<gene>
    <name evidence="4" type="ORF">H1P_160002</name>
</gene>
<feature type="domain" description="KaiA C-terminal" evidence="3">
    <location>
        <begin position="38"/>
        <end position="146"/>
    </location>
</feature>
<evidence type="ECO:0000259" key="3">
    <source>
        <dbReference type="PROSITE" id="PS51431"/>
    </source>
</evidence>
<evidence type="ECO:0000313" key="4">
    <source>
        <dbReference type="EMBL" id="VEP12663.1"/>
    </source>
</evidence>
<reference evidence="4 5" key="1">
    <citation type="submission" date="2019-01" db="EMBL/GenBank/DDBJ databases">
        <authorList>
            <person name="Brito A."/>
        </authorList>
    </citation>
    <scope>NUCLEOTIDE SEQUENCE [LARGE SCALE GENOMIC DNA]</scope>
    <source>
        <strain evidence="4">1</strain>
    </source>
</reference>
<dbReference type="InterPro" id="IPR011648">
    <property type="entry name" value="Circadian_clock_KaiA"/>
</dbReference>
<evidence type="ECO:0000313" key="5">
    <source>
        <dbReference type="Proteomes" id="UP000320055"/>
    </source>
</evidence>
<dbReference type="InterPro" id="IPR020856">
    <property type="entry name" value="Circadian_clock_protein_KaiA_C"/>
</dbReference>
<accession>A0A563VMV3</accession>
<dbReference type="AlphaFoldDB" id="A0A563VMV3"/>
<dbReference type="OrthoDB" id="513549at2"/>
<dbReference type="SUPFAM" id="SSF101215">
    <property type="entry name" value="KaiA/RbsU domain"/>
    <property type="match status" value="1"/>
</dbReference>
<evidence type="ECO:0000256" key="2">
    <source>
        <dbReference type="ARBA" id="ARBA00034852"/>
    </source>
</evidence>
<dbReference type="GO" id="GO:0007623">
    <property type="term" value="P:circadian rhythm"/>
    <property type="evidence" value="ECO:0007669"/>
    <property type="project" value="InterPro"/>
</dbReference>
<keyword evidence="1" id="KW-0090">Biological rhythms</keyword>
<dbReference type="Proteomes" id="UP000320055">
    <property type="component" value="Unassembled WGS sequence"/>
</dbReference>
<dbReference type="SMART" id="SM01247">
    <property type="entry name" value="KaiA"/>
    <property type="match status" value="1"/>
</dbReference>
<keyword evidence="5" id="KW-1185">Reference proteome</keyword>
<dbReference type="RefSeq" id="WP_144864199.1">
    <property type="nucleotide sequence ID" value="NZ_LR213778.1"/>
</dbReference>
<dbReference type="Pfam" id="PF07688">
    <property type="entry name" value="KaiA"/>
    <property type="match status" value="1"/>
</dbReference>
<dbReference type="InterPro" id="IPR017944">
    <property type="entry name" value="KaiA/RbsU_helical_domain_sf"/>
</dbReference>
<dbReference type="Gene3D" id="1.10.1240.30">
    <property type="entry name" value="KaiA/RbsU domain"/>
    <property type="match status" value="1"/>
</dbReference>
<name>A0A563VMV3_9CYAN</name>
<protein>
    <recommendedName>
        <fullName evidence="2">Circadian clock oscillator protein KaiA</fullName>
    </recommendedName>
</protein>
<dbReference type="PROSITE" id="PS51431">
    <property type="entry name" value="KAIA_C"/>
    <property type="match status" value="1"/>
</dbReference>